<evidence type="ECO:0000313" key="7">
    <source>
        <dbReference type="Proteomes" id="UP000650477"/>
    </source>
</evidence>
<keyword evidence="2" id="KW-0863">Zinc-finger</keyword>
<sequence>MSDEIDRANDHAALILEHQIAAARQVITRVSAFVCENCDRPIPEARRKVISGCTLCADCQAIDELKRRHYRSI</sequence>
<evidence type="ECO:0000256" key="4">
    <source>
        <dbReference type="PROSITE-ProRule" id="PRU00510"/>
    </source>
</evidence>
<gene>
    <name evidence="6" type="ORF">CYG68_12230</name>
</gene>
<name>A0A8I0U5P1_MORMO</name>
<comment type="caution">
    <text evidence="6">The sequence shown here is derived from an EMBL/GenBank/DDBJ whole genome shotgun (WGS) entry which is preliminary data.</text>
</comment>
<dbReference type="InterPro" id="IPR012783">
    <property type="entry name" value="Znf_C4_TraR"/>
</dbReference>
<dbReference type="Pfam" id="PF01258">
    <property type="entry name" value="zf-dskA_traR"/>
    <property type="match status" value="1"/>
</dbReference>
<dbReference type="Gene3D" id="1.20.120.910">
    <property type="entry name" value="DksA, coiled-coil domain"/>
    <property type="match status" value="1"/>
</dbReference>
<organism evidence="6 7">
    <name type="scientific">Morganella morganii</name>
    <name type="common">Proteus morganii</name>
    <dbReference type="NCBI Taxonomy" id="582"/>
    <lineage>
        <taxon>Bacteria</taxon>
        <taxon>Pseudomonadati</taxon>
        <taxon>Pseudomonadota</taxon>
        <taxon>Gammaproteobacteria</taxon>
        <taxon>Enterobacterales</taxon>
        <taxon>Morganellaceae</taxon>
        <taxon>Morganella</taxon>
    </lineage>
</organism>
<dbReference type="PANTHER" id="PTHR38777">
    <property type="entry name" value="FELS-2 PROPHAGE PROTEIN"/>
    <property type="match status" value="1"/>
</dbReference>
<keyword evidence="3" id="KW-0862">Zinc</keyword>
<dbReference type="NCBIfam" id="TIGR02419">
    <property type="entry name" value="C4_traR_proteo"/>
    <property type="match status" value="1"/>
</dbReference>
<evidence type="ECO:0000259" key="5">
    <source>
        <dbReference type="Pfam" id="PF01258"/>
    </source>
</evidence>
<evidence type="ECO:0000256" key="2">
    <source>
        <dbReference type="ARBA" id="ARBA00022771"/>
    </source>
</evidence>
<protein>
    <recommendedName>
        <fullName evidence="5">Zinc finger DksA/TraR C4-type domain-containing protein</fullName>
    </recommendedName>
</protein>
<dbReference type="AlphaFoldDB" id="A0A8I0U5P1"/>
<proteinExistence type="predicted"/>
<feature type="zinc finger region" description="dksA C4-type" evidence="4">
    <location>
        <begin position="35"/>
        <end position="59"/>
    </location>
</feature>
<dbReference type="SUPFAM" id="SSF57716">
    <property type="entry name" value="Glucocorticoid receptor-like (DNA-binding domain)"/>
    <property type="match status" value="1"/>
</dbReference>
<evidence type="ECO:0000313" key="6">
    <source>
        <dbReference type="EMBL" id="MBE8613167.1"/>
    </source>
</evidence>
<accession>A0A8I0U5P1</accession>
<feature type="domain" description="Zinc finger DksA/TraR C4-type" evidence="5">
    <location>
        <begin position="35"/>
        <end position="63"/>
    </location>
</feature>
<evidence type="ECO:0000256" key="1">
    <source>
        <dbReference type="ARBA" id="ARBA00022723"/>
    </source>
</evidence>
<dbReference type="RefSeq" id="WP_193829929.1">
    <property type="nucleotide sequence ID" value="NZ_JAHOAK010000019.1"/>
</dbReference>
<dbReference type="InterPro" id="IPR000962">
    <property type="entry name" value="Znf_DskA_TraR"/>
</dbReference>
<dbReference type="PROSITE" id="PS51128">
    <property type="entry name" value="ZF_DKSA_2"/>
    <property type="match status" value="1"/>
</dbReference>
<keyword evidence="1" id="KW-0479">Metal-binding</keyword>
<dbReference type="Proteomes" id="UP000650477">
    <property type="component" value="Unassembled WGS sequence"/>
</dbReference>
<evidence type="ECO:0000256" key="3">
    <source>
        <dbReference type="ARBA" id="ARBA00022833"/>
    </source>
</evidence>
<dbReference type="GO" id="GO:0008270">
    <property type="term" value="F:zinc ion binding"/>
    <property type="evidence" value="ECO:0007669"/>
    <property type="project" value="UniProtKB-KW"/>
</dbReference>
<dbReference type="GO" id="GO:1900378">
    <property type="term" value="P:positive regulation of secondary metabolite biosynthetic process"/>
    <property type="evidence" value="ECO:0007669"/>
    <property type="project" value="TreeGrafter"/>
</dbReference>
<dbReference type="EMBL" id="PKLF01000010">
    <property type="protein sequence ID" value="MBE8613167.1"/>
    <property type="molecule type" value="Genomic_DNA"/>
</dbReference>
<dbReference type="PANTHER" id="PTHR38777:SF1">
    <property type="entry name" value="DNAK SUPPRESSOR PROTEIN"/>
    <property type="match status" value="1"/>
</dbReference>
<reference evidence="6" key="1">
    <citation type="submission" date="2017-12" db="EMBL/GenBank/DDBJ databases">
        <title>Genome sequencing and analysis.</title>
        <authorList>
            <person name="Huang Y.-T."/>
        </authorList>
    </citation>
    <scope>NUCLEOTIDE SEQUENCE</scope>
    <source>
        <strain evidence="6">VGH116</strain>
    </source>
</reference>